<dbReference type="RefSeq" id="WP_074845597.1">
    <property type="nucleotide sequence ID" value="NZ_FOOE01000013.1"/>
</dbReference>
<keyword evidence="3" id="KW-0238">DNA-binding</keyword>
<dbReference type="GO" id="GO:0030983">
    <property type="term" value="F:mismatched DNA binding"/>
    <property type="evidence" value="ECO:0007669"/>
    <property type="project" value="InterPro"/>
</dbReference>
<accession>A0A1I2M3U0</accession>
<dbReference type="EMBL" id="FOOE01000013">
    <property type="protein sequence ID" value="SFF86174.1"/>
    <property type="molecule type" value="Genomic_DNA"/>
</dbReference>
<keyword evidence="2" id="KW-0067">ATP-binding</keyword>
<evidence type="ECO:0000259" key="4">
    <source>
        <dbReference type="SMART" id="SM00534"/>
    </source>
</evidence>
<sequence length="495" mass="57141">MNKFLNKHSRSQIGLNFVLNELQLLTPFGKDILKKIQPYDRFEKDMLERELLNLEKLKAGYNDFNFLYKNIELTLSKFKNIRNSIARCESNETLDDIELYEIKLFAQYLEELCRDFSMLNSELHLSEISFIPLKEVISLLDPDESNLPTFYIYDSYSNKLKEIRDLKRKIEKEIFNAKDPKVINLLKNNRRQCVLEEREIESSIREDLSEKLREFAYTFFINIKSIGQLDFLIAKAKLAIKYNSVRPSISKDFSIVIRDAVNPEVMSILSEQNKNFTPISINLNKGSTILTGANMGGKSVSLKTIILNILLANMGFFVFCNECTTPVLDFICFISDDMQSISKGLSTFGAEIIELKDILKYEETHHGLIVLDEFARGTNPKEGLYLVKSLCNYLNNKESISLISTHYDNIADDTMVHYEVIGLKNADFSKINLSLQGNNINSIDVIQENMDYRLEKITNRSDVPRDALNIARVLGLNKEILHIAEKYYKEVNDEK</sequence>
<keyword evidence="1" id="KW-0547">Nucleotide-binding</keyword>
<dbReference type="InterPro" id="IPR027417">
    <property type="entry name" value="P-loop_NTPase"/>
</dbReference>
<dbReference type="OrthoDB" id="9777812at2"/>
<dbReference type="SMART" id="SM00534">
    <property type="entry name" value="MUTSac"/>
    <property type="match status" value="1"/>
</dbReference>
<gene>
    <name evidence="5" type="ORF">SAMN04487885_1133</name>
</gene>
<dbReference type="InterPro" id="IPR045076">
    <property type="entry name" value="MutS"/>
</dbReference>
<protein>
    <submittedName>
        <fullName evidence="5">MutS domain V</fullName>
    </submittedName>
</protein>
<name>A0A1I2M3U0_9CLOT</name>
<dbReference type="eggNOG" id="COG1193">
    <property type="taxonomic scope" value="Bacteria"/>
</dbReference>
<reference evidence="5 6" key="1">
    <citation type="submission" date="2016-10" db="EMBL/GenBank/DDBJ databases">
        <authorList>
            <person name="de Groot N.N."/>
        </authorList>
    </citation>
    <scope>NUCLEOTIDE SEQUENCE [LARGE SCALE GENOMIC DNA]</scope>
    <source>
        <strain evidence="5 6">NLAE-zl-G419</strain>
    </source>
</reference>
<evidence type="ECO:0000256" key="3">
    <source>
        <dbReference type="ARBA" id="ARBA00023125"/>
    </source>
</evidence>
<evidence type="ECO:0000313" key="5">
    <source>
        <dbReference type="EMBL" id="SFF86174.1"/>
    </source>
</evidence>
<dbReference type="Gene3D" id="3.40.50.300">
    <property type="entry name" value="P-loop containing nucleotide triphosphate hydrolases"/>
    <property type="match status" value="1"/>
</dbReference>
<feature type="domain" description="DNA mismatch repair proteins mutS family" evidence="4">
    <location>
        <begin position="285"/>
        <end position="489"/>
    </location>
</feature>
<dbReference type="InterPro" id="IPR000432">
    <property type="entry name" value="DNA_mismatch_repair_MutS_C"/>
</dbReference>
<dbReference type="GO" id="GO:0006298">
    <property type="term" value="P:mismatch repair"/>
    <property type="evidence" value="ECO:0007669"/>
    <property type="project" value="InterPro"/>
</dbReference>
<dbReference type="PANTHER" id="PTHR11361:SF14">
    <property type="entry name" value="DNA MISMATCH REPAIR PROTEIN MUTS, TYPE 2"/>
    <property type="match status" value="1"/>
</dbReference>
<dbReference type="GO" id="GO:0140664">
    <property type="term" value="F:ATP-dependent DNA damage sensor activity"/>
    <property type="evidence" value="ECO:0007669"/>
    <property type="project" value="InterPro"/>
</dbReference>
<evidence type="ECO:0000256" key="2">
    <source>
        <dbReference type="ARBA" id="ARBA00022840"/>
    </source>
</evidence>
<evidence type="ECO:0000313" key="6">
    <source>
        <dbReference type="Proteomes" id="UP000182135"/>
    </source>
</evidence>
<keyword evidence="6" id="KW-1185">Reference proteome</keyword>
<proteinExistence type="predicted"/>
<dbReference type="AlphaFoldDB" id="A0A1I2M3U0"/>
<dbReference type="SUPFAM" id="SSF48334">
    <property type="entry name" value="DNA repair protein MutS, domain III"/>
    <property type="match status" value="1"/>
</dbReference>
<dbReference type="InterPro" id="IPR036187">
    <property type="entry name" value="DNA_mismatch_repair_MutS_sf"/>
</dbReference>
<dbReference type="Pfam" id="PF00488">
    <property type="entry name" value="MutS_V"/>
    <property type="match status" value="1"/>
</dbReference>
<dbReference type="PANTHER" id="PTHR11361">
    <property type="entry name" value="DNA MISMATCH REPAIR PROTEIN MUTS FAMILY MEMBER"/>
    <property type="match status" value="1"/>
</dbReference>
<dbReference type="GO" id="GO:0005524">
    <property type="term" value="F:ATP binding"/>
    <property type="evidence" value="ECO:0007669"/>
    <property type="project" value="UniProtKB-KW"/>
</dbReference>
<dbReference type="STRING" id="1529.SAMN04487885_1133"/>
<organism evidence="5 6">
    <name type="scientific">Clostridium cadaveris</name>
    <dbReference type="NCBI Taxonomy" id="1529"/>
    <lineage>
        <taxon>Bacteria</taxon>
        <taxon>Bacillati</taxon>
        <taxon>Bacillota</taxon>
        <taxon>Clostridia</taxon>
        <taxon>Eubacteriales</taxon>
        <taxon>Clostridiaceae</taxon>
        <taxon>Clostridium</taxon>
    </lineage>
</organism>
<dbReference type="Proteomes" id="UP000182135">
    <property type="component" value="Unassembled WGS sequence"/>
</dbReference>
<dbReference type="SUPFAM" id="SSF52540">
    <property type="entry name" value="P-loop containing nucleoside triphosphate hydrolases"/>
    <property type="match status" value="1"/>
</dbReference>
<evidence type="ECO:0000256" key="1">
    <source>
        <dbReference type="ARBA" id="ARBA00022741"/>
    </source>
</evidence>